<keyword evidence="1 3" id="KW-0853">WD repeat</keyword>
<dbReference type="Gene3D" id="2.130.10.10">
    <property type="entry name" value="YVTN repeat-like/Quinoprotein amine dehydrogenase"/>
    <property type="match status" value="1"/>
</dbReference>
<evidence type="ECO:0000256" key="2">
    <source>
        <dbReference type="ARBA" id="ARBA00022737"/>
    </source>
</evidence>
<evidence type="ECO:0000256" key="1">
    <source>
        <dbReference type="ARBA" id="ARBA00022574"/>
    </source>
</evidence>
<dbReference type="OrthoDB" id="10251741at2759"/>
<evidence type="ECO:0000313" key="5">
    <source>
        <dbReference type="Proteomes" id="UP000662931"/>
    </source>
</evidence>
<dbReference type="GO" id="GO:0032991">
    <property type="term" value="C:protein-containing complex"/>
    <property type="evidence" value="ECO:0007669"/>
    <property type="project" value="UniProtKB-ARBA"/>
</dbReference>
<dbReference type="InterPro" id="IPR001680">
    <property type="entry name" value="WD40_rpt"/>
</dbReference>
<name>A0A875S6Q9_EENNA</name>
<accession>A0A875S6Q9</accession>
<evidence type="ECO:0000313" key="4">
    <source>
        <dbReference type="EMBL" id="QPG75672.1"/>
    </source>
</evidence>
<dbReference type="AlphaFoldDB" id="A0A875S6Q9"/>
<dbReference type="GO" id="GO:0005634">
    <property type="term" value="C:nucleus"/>
    <property type="evidence" value="ECO:0007669"/>
    <property type="project" value="TreeGrafter"/>
</dbReference>
<dbReference type="PROSITE" id="PS50294">
    <property type="entry name" value="WD_REPEATS_REGION"/>
    <property type="match status" value="1"/>
</dbReference>
<dbReference type="GeneID" id="62196432"/>
<dbReference type="PROSITE" id="PS50082">
    <property type="entry name" value="WD_REPEATS_2"/>
    <property type="match status" value="1"/>
</dbReference>
<dbReference type="Proteomes" id="UP000662931">
    <property type="component" value="Chromosome 3"/>
</dbReference>
<keyword evidence="2" id="KW-0677">Repeat</keyword>
<reference evidence="4" key="1">
    <citation type="submission" date="2020-10" db="EMBL/GenBank/DDBJ databases">
        <authorList>
            <person name="Roach M.J.R."/>
        </authorList>
    </citation>
    <scope>NUCLEOTIDE SEQUENCE</scope>
    <source>
        <strain evidence="4">CBS 1945</strain>
    </source>
</reference>
<sequence length="394" mass="43126">MSRKYISTAIIGDAHKSDILGVSVTKGFTITCSSDGYLKFWENDTSDKKLSLEQFVDKLGLHHVTAFEDTIQSQKVLLVCTVSFSGKCYLYSYERESSQLTSLVEALPEELTNSKISYWACKLTKDELGELNILALTTVTGHTEVFRILFGHDGDDNGEFKTSEVSQDALLPSFQYRGTAYANDANFATCLDVNVGQKRLAVGHQNGGIYLYDLEYLKLLYSFESFGLKSNLSSSQLSTTRCVRFSPGGSLLAVARDSGPYGTVTLYDVKYGETVGSLTMPTHSASVGIGSYAHGKWCLSVSFNDDGTLIATGGLDNQIRVWNVETKESEAVLTINRTDISDEELKNSNELDKATCCSLSFIDKGANVAEGNNDGLVIVGFDRAIRWFREAGGV</sequence>
<dbReference type="InterPro" id="IPR051510">
    <property type="entry name" value="SKI8"/>
</dbReference>
<dbReference type="InterPro" id="IPR036322">
    <property type="entry name" value="WD40_repeat_dom_sf"/>
</dbReference>
<keyword evidence="5" id="KW-1185">Reference proteome</keyword>
<proteinExistence type="predicted"/>
<gene>
    <name evidence="4" type="ORF">FOA43_003031</name>
</gene>
<evidence type="ECO:0000256" key="3">
    <source>
        <dbReference type="PROSITE-ProRule" id="PRU00221"/>
    </source>
</evidence>
<dbReference type="PANTHER" id="PTHR44090:SF1">
    <property type="entry name" value="SUPERKILLER COMPLEX PROTEIN 8"/>
    <property type="match status" value="1"/>
</dbReference>
<organism evidence="4 5">
    <name type="scientific">Eeniella nana</name>
    <name type="common">Yeast</name>
    <name type="synonym">Brettanomyces nanus</name>
    <dbReference type="NCBI Taxonomy" id="13502"/>
    <lineage>
        <taxon>Eukaryota</taxon>
        <taxon>Fungi</taxon>
        <taxon>Dikarya</taxon>
        <taxon>Ascomycota</taxon>
        <taxon>Saccharomycotina</taxon>
        <taxon>Pichiomycetes</taxon>
        <taxon>Pichiales</taxon>
        <taxon>Pichiaceae</taxon>
        <taxon>Brettanomyces</taxon>
    </lineage>
</organism>
<dbReference type="InterPro" id="IPR015943">
    <property type="entry name" value="WD40/YVTN_repeat-like_dom_sf"/>
</dbReference>
<dbReference type="EMBL" id="CP064814">
    <property type="protein sequence ID" value="QPG75672.1"/>
    <property type="molecule type" value="Genomic_DNA"/>
</dbReference>
<dbReference type="SUPFAM" id="SSF50978">
    <property type="entry name" value="WD40 repeat-like"/>
    <property type="match status" value="1"/>
</dbReference>
<dbReference type="PROSITE" id="PS00678">
    <property type="entry name" value="WD_REPEATS_1"/>
    <property type="match status" value="1"/>
</dbReference>
<dbReference type="SMART" id="SM00320">
    <property type="entry name" value="WD40"/>
    <property type="match status" value="4"/>
</dbReference>
<dbReference type="InterPro" id="IPR019775">
    <property type="entry name" value="WD40_repeat_CS"/>
</dbReference>
<dbReference type="PANTHER" id="PTHR44090">
    <property type="entry name" value="WD REPEAT-CONTAINING PROTEIN 61"/>
    <property type="match status" value="1"/>
</dbReference>
<dbReference type="Pfam" id="PF00400">
    <property type="entry name" value="WD40"/>
    <property type="match status" value="1"/>
</dbReference>
<dbReference type="KEGG" id="bnn:FOA43_003031"/>
<feature type="repeat" description="WD" evidence="3">
    <location>
        <begin position="291"/>
        <end position="332"/>
    </location>
</feature>
<protein>
    <submittedName>
        <fullName evidence="4">Uncharacterized protein</fullName>
    </submittedName>
</protein>
<dbReference type="RefSeq" id="XP_038779237.1">
    <property type="nucleotide sequence ID" value="XM_038923309.1"/>
</dbReference>